<gene>
    <name evidence="1" type="ORF">UABAM_03217</name>
</gene>
<organism evidence="1 2">
    <name type="scientific">Uabimicrobium amorphum</name>
    <dbReference type="NCBI Taxonomy" id="2596890"/>
    <lineage>
        <taxon>Bacteria</taxon>
        <taxon>Pseudomonadati</taxon>
        <taxon>Planctomycetota</taxon>
        <taxon>Candidatus Uabimicrobiia</taxon>
        <taxon>Candidatus Uabimicrobiales</taxon>
        <taxon>Candidatus Uabimicrobiaceae</taxon>
        <taxon>Candidatus Uabimicrobium</taxon>
    </lineage>
</organism>
<dbReference type="InterPro" id="IPR036388">
    <property type="entry name" value="WH-like_DNA-bd_sf"/>
</dbReference>
<dbReference type="Pfam" id="PF02082">
    <property type="entry name" value="Rrf2"/>
    <property type="match status" value="1"/>
</dbReference>
<accession>A0A5S9INU6</accession>
<evidence type="ECO:0000313" key="1">
    <source>
        <dbReference type="EMBL" id="BBM84856.1"/>
    </source>
</evidence>
<dbReference type="RefSeq" id="WP_151968985.1">
    <property type="nucleotide sequence ID" value="NZ_AP019860.1"/>
</dbReference>
<evidence type="ECO:0000313" key="2">
    <source>
        <dbReference type="Proteomes" id="UP000326354"/>
    </source>
</evidence>
<dbReference type="PROSITE" id="PS51197">
    <property type="entry name" value="HTH_RRF2_2"/>
    <property type="match status" value="1"/>
</dbReference>
<name>A0A5S9INU6_UABAM</name>
<keyword evidence="2" id="KW-1185">Reference proteome</keyword>
<dbReference type="GO" id="GO:0003700">
    <property type="term" value="F:DNA-binding transcription factor activity"/>
    <property type="evidence" value="ECO:0007669"/>
    <property type="project" value="TreeGrafter"/>
</dbReference>
<dbReference type="PANTHER" id="PTHR33221:SF15">
    <property type="entry name" value="HTH-TYPE TRANSCRIPTIONAL REGULATOR YWGB-RELATED"/>
    <property type="match status" value="1"/>
</dbReference>
<dbReference type="OrthoDB" id="213028at2"/>
<proteinExistence type="predicted"/>
<dbReference type="AlphaFoldDB" id="A0A5S9INU6"/>
<dbReference type="KEGG" id="uam:UABAM_03217"/>
<dbReference type="InterPro" id="IPR036390">
    <property type="entry name" value="WH_DNA-bd_sf"/>
</dbReference>
<dbReference type="InterPro" id="IPR000944">
    <property type="entry name" value="Tscrpt_reg_Rrf2"/>
</dbReference>
<protein>
    <submittedName>
        <fullName evidence="1">Putative HTH-type transcriptional regulatorYwnA</fullName>
    </submittedName>
</protein>
<reference evidence="1 2" key="1">
    <citation type="submission" date="2019-08" db="EMBL/GenBank/DDBJ databases">
        <title>Complete genome sequence of Candidatus Uab amorphum.</title>
        <authorList>
            <person name="Shiratori T."/>
            <person name="Suzuki S."/>
            <person name="Kakizawa Y."/>
            <person name="Ishida K."/>
        </authorList>
    </citation>
    <scope>NUCLEOTIDE SEQUENCE [LARGE SCALE GENOMIC DNA]</scope>
    <source>
        <strain evidence="1 2">SRT547</strain>
    </source>
</reference>
<dbReference type="SUPFAM" id="SSF46785">
    <property type="entry name" value="Winged helix' DNA-binding domain"/>
    <property type="match status" value="1"/>
</dbReference>
<sequence>MAFDKTFATGIHIVVVLSYFDKLATSELLAKSVCTNPGLIRRIAAKLHKAEIIKCYAGKNGGMKLSKAPEDITLLEIYEALSLSPALKTSNREVFSQCYISCNISNVLSGVFEEGERALKSTLADKTIADIKNKIEAMR</sequence>
<dbReference type="GO" id="GO:0005829">
    <property type="term" value="C:cytosol"/>
    <property type="evidence" value="ECO:0007669"/>
    <property type="project" value="TreeGrafter"/>
</dbReference>
<dbReference type="Gene3D" id="1.10.10.10">
    <property type="entry name" value="Winged helix-like DNA-binding domain superfamily/Winged helix DNA-binding domain"/>
    <property type="match status" value="1"/>
</dbReference>
<dbReference type="Proteomes" id="UP000326354">
    <property type="component" value="Chromosome"/>
</dbReference>
<dbReference type="EMBL" id="AP019860">
    <property type="protein sequence ID" value="BBM84856.1"/>
    <property type="molecule type" value="Genomic_DNA"/>
</dbReference>
<dbReference type="PANTHER" id="PTHR33221">
    <property type="entry name" value="WINGED HELIX-TURN-HELIX TRANSCRIPTIONAL REGULATOR, RRF2 FAMILY"/>
    <property type="match status" value="1"/>
</dbReference>